<keyword evidence="1" id="KW-0175">Coiled coil</keyword>
<dbReference type="GeneID" id="33897601"/>
<evidence type="ECO:0000256" key="1">
    <source>
        <dbReference type="SAM" id="Coils"/>
    </source>
</evidence>
<dbReference type="Proteomes" id="UP000242164">
    <property type="component" value="Unassembled WGS sequence"/>
</dbReference>
<protein>
    <recommendedName>
        <fullName evidence="4">Chromosome segregation protein</fullName>
    </recommendedName>
</protein>
<gene>
    <name evidence="2" type="ORF">BCB44BAC_02649</name>
</gene>
<dbReference type="RefSeq" id="WP_012094773.1">
    <property type="nucleotide sequence ID" value="NZ_CP024101.1"/>
</dbReference>
<dbReference type="EMBL" id="FMIK01000034">
    <property type="protein sequence ID" value="SCL95846.1"/>
    <property type="molecule type" value="Genomic_DNA"/>
</dbReference>
<name>A0AAX2CIL3_9BACI</name>
<evidence type="ECO:0008006" key="4">
    <source>
        <dbReference type="Google" id="ProtNLM"/>
    </source>
</evidence>
<organism evidence="2 3">
    <name type="scientific">Bacillus cytotoxicus</name>
    <dbReference type="NCBI Taxonomy" id="580165"/>
    <lineage>
        <taxon>Bacteria</taxon>
        <taxon>Bacillati</taxon>
        <taxon>Bacillota</taxon>
        <taxon>Bacilli</taxon>
        <taxon>Bacillales</taxon>
        <taxon>Bacillaceae</taxon>
        <taxon>Bacillus</taxon>
        <taxon>Bacillus cereus group</taxon>
    </lineage>
</organism>
<dbReference type="AlphaFoldDB" id="A0AAX2CIL3"/>
<proteinExistence type="predicted"/>
<sequence>MEYVLICVILALLAVAFVLFYKNKQLESEKQQVDFEKAQVIENYQGEIAATVENYEQQQETIKNIEKQKYNDLKVKAAREIENMRMMKSELTMQHSKERSEMQQKHNHEVQILQNFIADLKVYSKNVAEIHTHELLHNMKQQFIQQEIVKENEIYMIPNIFLPKISSRTKRKMKNRRIHHVLLLRTGIYVIETVECKGRIIHGLTKDNAGIFSFMVDEIGKYQYEHNQEETFIFIKEEQTGTLKVVNEGNVVYKIQYLSESLYEYLKEKNAEIIKEEVKPVIYFENERNQYEIIDCSHERVPRLKDREQFIMYFKNVLLNEKVLYTAKELQEIKTVIEQIDKVIAQK</sequence>
<accession>A0AAX2CIL3</accession>
<comment type="caution">
    <text evidence="2">The sequence shown here is derived from an EMBL/GenBank/DDBJ whole genome shotgun (WGS) entry which is preliminary data.</text>
</comment>
<evidence type="ECO:0000313" key="2">
    <source>
        <dbReference type="EMBL" id="SCL95846.1"/>
    </source>
</evidence>
<evidence type="ECO:0000313" key="3">
    <source>
        <dbReference type="Proteomes" id="UP000242164"/>
    </source>
</evidence>
<feature type="coiled-coil region" evidence="1">
    <location>
        <begin position="23"/>
        <end position="68"/>
    </location>
</feature>
<reference evidence="2 3" key="1">
    <citation type="submission" date="2016-08" db="EMBL/GenBank/DDBJ databases">
        <authorList>
            <person name="Loux V."/>
            <person name="Rue O."/>
        </authorList>
    </citation>
    <scope>NUCLEOTIDE SEQUENCE [LARGE SCALE GENOMIC DNA]</scope>
    <source>
        <strain evidence="2 3">AFSSA_08CEB44bac</strain>
    </source>
</reference>